<dbReference type="AlphaFoldDB" id="A0A4R8IVL0"/>
<dbReference type="RefSeq" id="WP_134083182.1">
    <property type="nucleotide sequence ID" value="NZ_SOQX01000003.1"/>
</dbReference>
<dbReference type="Proteomes" id="UP000294914">
    <property type="component" value="Unassembled WGS sequence"/>
</dbReference>
<keyword evidence="4 5" id="KW-0269">Exonuclease</keyword>
<organism evidence="9 10">
    <name type="scientific">Thiohalophilus thiocyanatoxydans</name>
    <dbReference type="NCBI Taxonomy" id="381308"/>
    <lineage>
        <taxon>Bacteria</taxon>
        <taxon>Pseudomonadati</taxon>
        <taxon>Pseudomonadota</taxon>
        <taxon>Gammaproteobacteria</taxon>
        <taxon>Thiohalomonadales</taxon>
        <taxon>Thiohalophilaceae</taxon>
        <taxon>Thiohalophilus</taxon>
    </lineage>
</organism>
<gene>
    <name evidence="5" type="primary">xseA</name>
    <name evidence="9" type="ORF">EDC23_1630</name>
</gene>
<dbReference type="GO" id="GO:0006308">
    <property type="term" value="P:DNA catabolic process"/>
    <property type="evidence" value="ECO:0007669"/>
    <property type="project" value="UniProtKB-UniRule"/>
</dbReference>
<dbReference type="InterPro" id="IPR020579">
    <property type="entry name" value="Exonuc_VII_lsu_C"/>
</dbReference>
<keyword evidence="3 5" id="KW-0378">Hydrolase</keyword>
<protein>
    <recommendedName>
        <fullName evidence="5">Exodeoxyribonuclease 7 large subunit</fullName>
        <ecNumber evidence="5">3.1.11.6</ecNumber>
    </recommendedName>
    <alternativeName>
        <fullName evidence="5">Exodeoxyribonuclease VII large subunit</fullName>
        <shortName evidence="5">Exonuclease VII large subunit</shortName>
    </alternativeName>
</protein>
<evidence type="ECO:0000256" key="4">
    <source>
        <dbReference type="ARBA" id="ARBA00022839"/>
    </source>
</evidence>
<dbReference type="EMBL" id="SOQX01000003">
    <property type="protein sequence ID" value="TDY01739.1"/>
    <property type="molecule type" value="Genomic_DNA"/>
</dbReference>
<evidence type="ECO:0000313" key="10">
    <source>
        <dbReference type="Proteomes" id="UP000294914"/>
    </source>
</evidence>
<evidence type="ECO:0000256" key="1">
    <source>
        <dbReference type="ARBA" id="ARBA00022490"/>
    </source>
</evidence>
<dbReference type="HAMAP" id="MF_00378">
    <property type="entry name" value="Exonuc_7_L"/>
    <property type="match status" value="1"/>
</dbReference>
<evidence type="ECO:0000256" key="2">
    <source>
        <dbReference type="ARBA" id="ARBA00022722"/>
    </source>
</evidence>
<dbReference type="InterPro" id="IPR003753">
    <property type="entry name" value="Exonuc_VII_L"/>
</dbReference>
<feature type="domain" description="OB-fold nucleic acid binding" evidence="8">
    <location>
        <begin position="12"/>
        <end position="105"/>
    </location>
</feature>
<dbReference type="OrthoDB" id="9802795at2"/>
<reference evidence="9 10" key="1">
    <citation type="submission" date="2019-03" db="EMBL/GenBank/DDBJ databases">
        <title>Genomic Encyclopedia of Type Strains, Phase IV (KMG-IV): sequencing the most valuable type-strain genomes for metagenomic binning, comparative biology and taxonomic classification.</title>
        <authorList>
            <person name="Goeker M."/>
        </authorList>
    </citation>
    <scope>NUCLEOTIDE SEQUENCE [LARGE SCALE GENOMIC DNA]</scope>
    <source>
        <strain evidence="9 10">DSM 16326</strain>
    </source>
</reference>
<dbReference type="NCBIfam" id="TIGR00237">
    <property type="entry name" value="xseA"/>
    <property type="match status" value="1"/>
</dbReference>
<name>A0A4R8IVL0_9GAMM</name>
<comment type="caution">
    <text evidence="9">The sequence shown here is derived from an EMBL/GenBank/DDBJ whole genome shotgun (WGS) entry which is preliminary data.</text>
</comment>
<dbReference type="Pfam" id="PF13742">
    <property type="entry name" value="tRNA_anti_2"/>
    <property type="match status" value="1"/>
</dbReference>
<dbReference type="GO" id="GO:0008855">
    <property type="term" value="F:exodeoxyribonuclease VII activity"/>
    <property type="evidence" value="ECO:0007669"/>
    <property type="project" value="UniProtKB-UniRule"/>
</dbReference>
<evidence type="ECO:0000256" key="5">
    <source>
        <dbReference type="HAMAP-Rule" id="MF_00378"/>
    </source>
</evidence>
<dbReference type="Pfam" id="PF02601">
    <property type="entry name" value="Exonuc_VII_L"/>
    <property type="match status" value="1"/>
</dbReference>
<evidence type="ECO:0000259" key="8">
    <source>
        <dbReference type="Pfam" id="PF13742"/>
    </source>
</evidence>
<proteinExistence type="inferred from homology"/>
<comment type="subunit">
    <text evidence="5">Heterooligomer composed of large and small subunits.</text>
</comment>
<dbReference type="EC" id="3.1.11.6" evidence="5"/>
<accession>A0A4R8IVL0</accession>
<evidence type="ECO:0000256" key="3">
    <source>
        <dbReference type="ARBA" id="ARBA00022801"/>
    </source>
</evidence>
<evidence type="ECO:0000313" key="9">
    <source>
        <dbReference type="EMBL" id="TDY01739.1"/>
    </source>
</evidence>
<dbReference type="CDD" id="cd04489">
    <property type="entry name" value="ExoVII_LU_OBF"/>
    <property type="match status" value="1"/>
</dbReference>
<feature type="domain" description="Exonuclease VII large subunit C-terminal" evidence="7">
    <location>
        <begin position="128"/>
        <end position="439"/>
    </location>
</feature>
<keyword evidence="10" id="KW-1185">Reference proteome</keyword>
<evidence type="ECO:0000256" key="6">
    <source>
        <dbReference type="RuleBase" id="RU004355"/>
    </source>
</evidence>
<comment type="function">
    <text evidence="5">Bidirectionally degrades single-stranded DNA into large acid-insoluble oligonucleotides, which are then degraded further into small acid-soluble oligonucleotides.</text>
</comment>
<dbReference type="GO" id="GO:0003676">
    <property type="term" value="F:nucleic acid binding"/>
    <property type="evidence" value="ECO:0007669"/>
    <property type="project" value="InterPro"/>
</dbReference>
<dbReference type="InterPro" id="IPR025824">
    <property type="entry name" value="OB-fold_nuc-bd_dom"/>
</dbReference>
<dbReference type="GO" id="GO:0009318">
    <property type="term" value="C:exodeoxyribonuclease VII complex"/>
    <property type="evidence" value="ECO:0007669"/>
    <property type="project" value="UniProtKB-UniRule"/>
</dbReference>
<comment type="subcellular location">
    <subcellularLocation>
        <location evidence="5 6">Cytoplasm</location>
    </subcellularLocation>
</comment>
<comment type="similarity">
    <text evidence="5 6">Belongs to the XseA family.</text>
</comment>
<keyword evidence="1 5" id="KW-0963">Cytoplasm</keyword>
<dbReference type="PANTHER" id="PTHR30008">
    <property type="entry name" value="EXODEOXYRIBONUCLEASE 7 LARGE SUBUNIT"/>
    <property type="match status" value="1"/>
</dbReference>
<evidence type="ECO:0000259" key="7">
    <source>
        <dbReference type="Pfam" id="PF02601"/>
    </source>
</evidence>
<comment type="catalytic activity">
    <reaction evidence="5 6">
        <text>Exonucleolytic cleavage in either 5'- to 3'- or 3'- to 5'-direction to yield nucleoside 5'-phosphates.</text>
        <dbReference type="EC" id="3.1.11.6"/>
    </reaction>
</comment>
<sequence>MNQPSPGQRDIYSVSRLNREIRTLLETGFPAIWLEGELSNLARPASGHLYFSLKDEAAQVRCAMFRNRNLLLKFRPEAGLQVRVRARVSLYEARGDYQLIVEHMEEAGDGALRRAFDELKVKLEAAGLFASEHKQPLPRFPQRIGVITSPSGAAIRDIVTTLQRRFPGLPVVVYPVPVQGETAAPAIVEALHTAARRAECDVLILARGGGSLEDLWPFNEEQVARAIHNCPIPVVSGVGHETDVTIADFAADLRAPTPTAAAELVSPSRIEWQQSFSQLGQRLTRVMQQQLRQREQQLSWLARQLPHPQRYLQSVAQRLDELEIRRNNAWRYQLRERAARLDTVRERLQQHNPRHNLRHLEERRQQLTTRLARLMRRHLEDSGQRLQYLARALETVSPLATLSRGYAIVSTEAGDKIITDVKQISRHSRIRARLHRGRFIAVIERLEDE</sequence>
<keyword evidence="2 5" id="KW-0540">Nuclease</keyword>
<dbReference type="PANTHER" id="PTHR30008:SF0">
    <property type="entry name" value="EXODEOXYRIBONUCLEASE 7 LARGE SUBUNIT"/>
    <property type="match status" value="1"/>
</dbReference>
<dbReference type="GO" id="GO:0005737">
    <property type="term" value="C:cytoplasm"/>
    <property type="evidence" value="ECO:0007669"/>
    <property type="project" value="UniProtKB-SubCell"/>
</dbReference>